<comment type="caution">
    <text evidence="1">The sequence shown here is derived from an EMBL/GenBank/DDBJ whole genome shotgun (WGS) entry which is preliminary data.</text>
</comment>
<proteinExistence type="predicted"/>
<name>A0A9D6UXH7_9BACT</name>
<dbReference type="EMBL" id="JACRDE010000054">
    <property type="protein sequence ID" value="MBI5248240.1"/>
    <property type="molecule type" value="Genomic_DNA"/>
</dbReference>
<evidence type="ECO:0000313" key="2">
    <source>
        <dbReference type="Proteomes" id="UP000807825"/>
    </source>
</evidence>
<sequence length="62" mass="6859">MVQADLETLREIKRKIDLIEEAARQMKTLGAGVPAVEKNAQCVLSAVYVLKFGISDILDIQD</sequence>
<accession>A0A9D6UXH7</accession>
<dbReference type="AlphaFoldDB" id="A0A9D6UXH7"/>
<organism evidence="1 2">
    <name type="scientific">Desulfomonile tiedjei</name>
    <dbReference type="NCBI Taxonomy" id="2358"/>
    <lineage>
        <taxon>Bacteria</taxon>
        <taxon>Pseudomonadati</taxon>
        <taxon>Thermodesulfobacteriota</taxon>
        <taxon>Desulfomonilia</taxon>
        <taxon>Desulfomonilales</taxon>
        <taxon>Desulfomonilaceae</taxon>
        <taxon>Desulfomonile</taxon>
    </lineage>
</organism>
<gene>
    <name evidence="1" type="ORF">HY912_01985</name>
</gene>
<protein>
    <submittedName>
        <fullName evidence="1">Uncharacterized protein</fullName>
    </submittedName>
</protein>
<evidence type="ECO:0000313" key="1">
    <source>
        <dbReference type="EMBL" id="MBI5248240.1"/>
    </source>
</evidence>
<dbReference type="Proteomes" id="UP000807825">
    <property type="component" value="Unassembled WGS sequence"/>
</dbReference>
<reference evidence="1" key="1">
    <citation type="submission" date="2020-07" db="EMBL/GenBank/DDBJ databases">
        <title>Huge and variable diversity of episymbiotic CPR bacteria and DPANN archaea in groundwater ecosystems.</title>
        <authorList>
            <person name="He C.Y."/>
            <person name="Keren R."/>
            <person name="Whittaker M."/>
            <person name="Farag I.F."/>
            <person name="Doudna J."/>
            <person name="Cate J.H.D."/>
            <person name="Banfield J.F."/>
        </authorList>
    </citation>
    <scope>NUCLEOTIDE SEQUENCE</scope>
    <source>
        <strain evidence="1">NC_groundwater_1664_Pr3_B-0.1um_52_9</strain>
    </source>
</reference>